<proteinExistence type="predicted"/>
<evidence type="ECO:0000313" key="8">
    <source>
        <dbReference type="Proteomes" id="UP000235162"/>
    </source>
</evidence>
<keyword evidence="4 7" id="KW-0808">Transferase</keyword>
<name>A0AAP8MFF6_9GAMM</name>
<gene>
    <name evidence="7" type="ORF">C0029_09895</name>
</gene>
<keyword evidence="2" id="KW-1003">Cell membrane</keyword>
<evidence type="ECO:0000256" key="4">
    <source>
        <dbReference type="ARBA" id="ARBA00022679"/>
    </source>
</evidence>
<evidence type="ECO:0000256" key="2">
    <source>
        <dbReference type="ARBA" id="ARBA00022475"/>
    </source>
</evidence>
<evidence type="ECO:0000313" key="7">
    <source>
        <dbReference type="EMBL" id="PLW86694.1"/>
    </source>
</evidence>
<dbReference type="PANTHER" id="PTHR43646:SF2">
    <property type="entry name" value="GLYCOSYLTRANSFERASE 2-LIKE DOMAIN-CONTAINING PROTEIN"/>
    <property type="match status" value="1"/>
</dbReference>
<dbReference type="NCBIfam" id="TIGR04283">
    <property type="entry name" value="glyco_like_mftF"/>
    <property type="match status" value="1"/>
</dbReference>
<sequence length="225" mass="25222">MMASVSFVLPVLNESAAIAARLADLRERFPSDELIVVDGGSDDDTAALASPLCDQLVQSARGRALQMNAGAAAAHGEYLLFLHADTRPGVDAQSLQHYLVQRPGWGFCRVRLSGEEWWARVISRFMNTRSRVTRVATGDQMLFLKRELFHETGGFDSIPLMEDVAYSKRLRRLAAPCVIHEPVTTSSRRWREQGVLRTVVQMWCLRLAYALGVSPQRLHHHYYGG</sequence>
<keyword evidence="8" id="KW-1185">Reference proteome</keyword>
<dbReference type="EMBL" id="PKUR01000002">
    <property type="protein sequence ID" value="PLW86694.1"/>
    <property type="molecule type" value="Genomic_DNA"/>
</dbReference>
<evidence type="ECO:0000256" key="3">
    <source>
        <dbReference type="ARBA" id="ARBA00022676"/>
    </source>
</evidence>
<evidence type="ECO:0000256" key="1">
    <source>
        <dbReference type="ARBA" id="ARBA00004236"/>
    </source>
</evidence>
<feature type="domain" description="Glycosyltransferase 2-like" evidence="6">
    <location>
        <begin position="6"/>
        <end position="90"/>
    </location>
</feature>
<protein>
    <submittedName>
        <fullName evidence="7">Glycosyl transferase</fullName>
    </submittedName>
</protein>
<accession>A0AAP8MFF6</accession>
<dbReference type="InterPro" id="IPR001173">
    <property type="entry name" value="Glyco_trans_2-like"/>
</dbReference>
<evidence type="ECO:0000259" key="6">
    <source>
        <dbReference type="Pfam" id="PF00535"/>
    </source>
</evidence>
<dbReference type="InterPro" id="IPR029044">
    <property type="entry name" value="Nucleotide-diphossugar_trans"/>
</dbReference>
<evidence type="ECO:0000256" key="5">
    <source>
        <dbReference type="ARBA" id="ARBA00023136"/>
    </source>
</evidence>
<dbReference type="Pfam" id="PF00535">
    <property type="entry name" value="Glycos_transf_2"/>
    <property type="match status" value="1"/>
</dbReference>
<comment type="subcellular location">
    <subcellularLocation>
        <location evidence="1">Cell membrane</location>
    </subcellularLocation>
</comment>
<comment type="caution">
    <text evidence="7">The sequence shown here is derived from an EMBL/GenBank/DDBJ whole genome shotgun (WGS) entry which is preliminary data.</text>
</comment>
<organism evidence="7 8">
    <name type="scientific">Halioglobus japonicus</name>
    <dbReference type="NCBI Taxonomy" id="930805"/>
    <lineage>
        <taxon>Bacteria</taxon>
        <taxon>Pseudomonadati</taxon>
        <taxon>Pseudomonadota</taxon>
        <taxon>Gammaproteobacteria</taxon>
        <taxon>Cellvibrionales</taxon>
        <taxon>Halieaceae</taxon>
        <taxon>Halioglobus</taxon>
    </lineage>
</organism>
<keyword evidence="5" id="KW-0472">Membrane</keyword>
<dbReference type="PANTHER" id="PTHR43646">
    <property type="entry name" value="GLYCOSYLTRANSFERASE"/>
    <property type="match status" value="1"/>
</dbReference>
<dbReference type="KEGG" id="hja:BST95_10880"/>
<dbReference type="CDD" id="cd02522">
    <property type="entry name" value="GT_2_like_a"/>
    <property type="match status" value="1"/>
</dbReference>
<dbReference type="RefSeq" id="WP_066049399.1">
    <property type="nucleotide sequence ID" value="NZ_BMYL01000002.1"/>
</dbReference>
<dbReference type="AlphaFoldDB" id="A0AAP8MFF6"/>
<dbReference type="GO" id="GO:0016757">
    <property type="term" value="F:glycosyltransferase activity"/>
    <property type="evidence" value="ECO:0007669"/>
    <property type="project" value="UniProtKB-KW"/>
</dbReference>
<dbReference type="Proteomes" id="UP000235162">
    <property type="component" value="Unassembled WGS sequence"/>
</dbReference>
<reference evidence="7 8" key="1">
    <citation type="submission" date="2018-01" db="EMBL/GenBank/DDBJ databases">
        <title>The draft genome sequence of Halioglobus japonicus S1-36.</title>
        <authorList>
            <person name="Du Z.-J."/>
            <person name="Shi M.-J."/>
        </authorList>
    </citation>
    <scope>NUCLEOTIDE SEQUENCE [LARGE SCALE GENOMIC DNA]</scope>
    <source>
        <strain evidence="7 8">S1-36</strain>
    </source>
</reference>
<dbReference type="GO" id="GO:0005886">
    <property type="term" value="C:plasma membrane"/>
    <property type="evidence" value="ECO:0007669"/>
    <property type="project" value="UniProtKB-SubCell"/>
</dbReference>
<keyword evidence="3" id="KW-0328">Glycosyltransferase</keyword>
<dbReference type="SUPFAM" id="SSF53448">
    <property type="entry name" value="Nucleotide-diphospho-sugar transferases"/>
    <property type="match status" value="1"/>
</dbReference>
<dbReference type="InterPro" id="IPR026461">
    <property type="entry name" value="Trfase_2_rSAM/seldom_assoc"/>
</dbReference>
<dbReference type="Gene3D" id="3.90.550.10">
    <property type="entry name" value="Spore Coat Polysaccharide Biosynthesis Protein SpsA, Chain A"/>
    <property type="match status" value="1"/>
</dbReference>